<proteinExistence type="predicted"/>
<evidence type="ECO:0000256" key="1">
    <source>
        <dbReference type="SAM" id="MobiDB-lite"/>
    </source>
</evidence>
<comment type="caution">
    <text evidence="2">The sequence shown here is derived from an EMBL/GenBank/DDBJ whole genome shotgun (WGS) entry which is preliminary data.</text>
</comment>
<keyword evidence="3" id="KW-1185">Reference proteome</keyword>
<feature type="region of interest" description="Disordered" evidence="1">
    <location>
        <begin position="1"/>
        <end position="44"/>
    </location>
</feature>
<dbReference type="OrthoDB" id="2992919at2759"/>
<reference evidence="2" key="1">
    <citation type="submission" date="2020-05" db="EMBL/GenBank/DDBJ databases">
        <title>Mycena genomes resolve the evolution of fungal bioluminescence.</title>
        <authorList>
            <person name="Tsai I.J."/>
        </authorList>
    </citation>
    <scope>NUCLEOTIDE SEQUENCE</scope>
    <source>
        <strain evidence="2">160909Yilan</strain>
    </source>
</reference>
<evidence type="ECO:0000313" key="3">
    <source>
        <dbReference type="Proteomes" id="UP000623467"/>
    </source>
</evidence>
<protein>
    <submittedName>
        <fullName evidence="2">Uncharacterized protein</fullName>
    </submittedName>
</protein>
<evidence type="ECO:0000313" key="2">
    <source>
        <dbReference type="EMBL" id="KAF7375268.1"/>
    </source>
</evidence>
<sequence length="407" mass="45444">MFEPHPPEPSFPHSPCPVDQWFSGRPKRESPHVAPPASSTFLSSTNDLRNWTSALDIWFPVDENASSSWPPKITFSEKKSSQSSHNAPDAMEGVISWRPKIARTRSATRAIPNRISRSTSLSSVPSTPTNLWRDVSSPKGQDPTRLPASSGNCPHATLNPERTRSADIVAGPRSKHESVACCGPLLQPVLPSASHISPGPTNAVPSVLTQWDEHERMFLRLWNAQKRTNPYLPLVVSFFNPLRALMPPLHWKSINTAELNKPFAKIEWNFQRPLPSPALRTKLRSREYARCDAAAERLSIKGFLTGKLQSHCRDCSKDTLLKRLLLVRHWASELSKDALFESALSLIHDDDDYEMGDDDARLDDCFPEGVHLRDRNGSADDDDRLMDDAPSTLDCDSAAKCYLLDLS</sequence>
<feature type="compositionally biased region" description="Low complexity" evidence="1">
    <location>
        <begin position="112"/>
        <end position="131"/>
    </location>
</feature>
<name>A0A8H7DK45_9AGAR</name>
<gene>
    <name evidence="2" type="ORF">MSAN_00413500</name>
</gene>
<dbReference type="Proteomes" id="UP000623467">
    <property type="component" value="Unassembled WGS sequence"/>
</dbReference>
<dbReference type="AlphaFoldDB" id="A0A8H7DK45"/>
<accession>A0A8H7DK45</accession>
<dbReference type="EMBL" id="JACAZH010000002">
    <property type="protein sequence ID" value="KAF7375268.1"/>
    <property type="molecule type" value="Genomic_DNA"/>
</dbReference>
<feature type="region of interest" description="Disordered" evidence="1">
    <location>
        <begin position="105"/>
        <end position="159"/>
    </location>
</feature>
<organism evidence="2 3">
    <name type="scientific">Mycena sanguinolenta</name>
    <dbReference type="NCBI Taxonomy" id="230812"/>
    <lineage>
        <taxon>Eukaryota</taxon>
        <taxon>Fungi</taxon>
        <taxon>Dikarya</taxon>
        <taxon>Basidiomycota</taxon>
        <taxon>Agaricomycotina</taxon>
        <taxon>Agaricomycetes</taxon>
        <taxon>Agaricomycetidae</taxon>
        <taxon>Agaricales</taxon>
        <taxon>Marasmiineae</taxon>
        <taxon>Mycenaceae</taxon>
        <taxon>Mycena</taxon>
    </lineage>
</organism>